<dbReference type="AlphaFoldDB" id="L1MLC0"/>
<proteinExistence type="predicted"/>
<protein>
    <submittedName>
        <fullName evidence="1">Uncharacterized protein</fullName>
    </submittedName>
</protein>
<dbReference type="Proteomes" id="UP000010445">
    <property type="component" value="Unassembled WGS sequence"/>
</dbReference>
<dbReference type="HOGENOM" id="CLU_3308129_0_0_11"/>
<organism evidence="1 2">
    <name type="scientific">Corynebacterium durum F0235</name>
    <dbReference type="NCBI Taxonomy" id="1035195"/>
    <lineage>
        <taxon>Bacteria</taxon>
        <taxon>Bacillati</taxon>
        <taxon>Actinomycetota</taxon>
        <taxon>Actinomycetes</taxon>
        <taxon>Mycobacteriales</taxon>
        <taxon>Corynebacteriaceae</taxon>
        <taxon>Corynebacterium</taxon>
    </lineage>
</organism>
<gene>
    <name evidence="1" type="ORF">HMPREF9997_00357</name>
</gene>
<accession>L1MLC0</accession>
<evidence type="ECO:0000313" key="2">
    <source>
        <dbReference type="Proteomes" id="UP000010445"/>
    </source>
</evidence>
<evidence type="ECO:0000313" key="1">
    <source>
        <dbReference type="EMBL" id="EKX92073.1"/>
    </source>
</evidence>
<keyword evidence="2" id="KW-1185">Reference proteome</keyword>
<sequence length="39" mass="4594">MLYVTACNNCTWWIDDWVKVSLLLCVEVVGVAWMQNYAR</sequence>
<comment type="caution">
    <text evidence="1">The sequence shown here is derived from an EMBL/GenBank/DDBJ whole genome shotgun (WGS) entry which is preliminary data.</text>
</comment>
<name>L1MLC0_9CORY</name>
<reference evidence="1 2" key="1">
    <citation type="submission" date="2012-05" db="EMBL/GenBank/DDBJ databases">
        <authorList>
            <person name="Weinstock G."/>
            <person name="Sodergren E."/>
            <person name="Lobos E.A."/>
            <person name="Fulton L."/>
            <person name="Fulton R."/>
            <person name="Courtney L."/>
            <person name="Fronick C."/>
            <person name="O'Laughlin M."/>
            <person name="Godfrey J."/>
            <person name="Wilson R.M."/>
            <person name="Miner T."/>
            <person name="Farmer C."/>
            <person name="Delehaunty K."/>
            <person name="Cordes M."/>
            <person name="Minx P."/>
            <person name="Tomlinson C."/>
            <person name="Chen J."/>
            <person name="Wollam A."/>
            <person name="Pepin K.H."/>
            <person name="Bhonagiri V."/>
            <person name="Zhang X."/>
            <person name="Suruliraj S."/>
            <person name="Warren W."/>
            <person name="Mitreva M."/>
            <person name="Mardis E.R."/>
            <person name="Wilson R.K."/>
        </authorList>
    </citation>
    <scope>NUCLEOTIDE SEQUENCE [LARGE SCALE GENOMIC DNA]</scope>
    <source>
        <strain evidence="1 2">F0235</strain>
    </source>
</reference>
<dbReference type="EMBL" id="AMEM01000007">
    <property type="protein sequence ID" value="EKX92073.1"/>
    <property type="molecule type" value="Genomic_DNA"/>
</dbReference>